<protein>
    <submittedName>
        <fullName evidence="2">Uncharacterized protein</fullName>
    </submittedName>
</protein>
<evidence type="ECO:0000313" key="2">
    <source>
        <dbReference type="EMBL" id="RDX42506.1"/>
    </source>
</evidence>
<feature type="compositionally biased region" description="Acidic residues" evidence="1">
    <location>
        <begin position="56"/>
        <end position="66"/>
    </location>
</feature>
<feature type="region of interest" description="Disordered" evidence="1">
    <location>
        <begin position="1"/>
        <end position="235"/>
    </location>
</feature>
<feature type="compositionally biased region" description="Polar residues" evidence="1">
    <location>
        <begin position="356"/>
        <end position="367"/>
    </location>
</feature>
<feature type="compositionally biased region" description="Low complexity" evidence="1">
    <location>
        <begin position="343"/>
        <end position="355"/>
    </location>
</feature>
<sequence>MPSDDGKNKDNDSQDNHGDDEANGAMSPSESDGDTDANDGDRDGDTAQDDQRTDDLPEDNPDEEQAPDSADGQVGPAGSDDAEAEQRYPASDHSTGDGDDAGAGVSEGPQDTDDGTAAPDDERATLSDDNAAPDDNNTAPDDDNNSPENIQAVLDVRLADHGHSSDDSPTSNGPGNTYDSQSEREPQGASDQYHAQGYPISATVGQQPAQRTSGASKNVDGGNDTHAPQSHNLLEDTVSQFGTAIQSGVIKGITNSVAQATEGFIKKHLSGPLHLHSNKPTVPPAKPASTSHTLRPPATGSAGMKARPAQAHSAPAGSSATRDPVPQSGGPKPITGARPGVPPAASKARPSPASPQNGSPAHPSTQVGGDGSGGAKWDSVAAGTVKRSAGAEAQRPAGRGD</sequence>
<dbReference type="STRING" id="139420.A0A371CQE6"/>
<evidence type="ECO:0000313" key="3">
    <source>
        <dbReference type="Proteomes" id="UP000256964"/>
    </source>
</evidence>
<dbReference type="OrthoDB" id="10644830at2759"/>
<feature type="compositionally biased region" description="Basic and acidic residues" evidence="1">
    <location>
        <begin position="1"/>
        <end position="20"/>
    </location>
</feature>
<accession>A0A371CQE6</accession>
<feature type="compositionally biased region" description="Basic and acidic residues" evidence="1">
    <location>
        <begin position="157"/>
        <end position="166"/>
    </location>
</feature>
<evidence type="ECO:0000256" key="1">
    <source>
        <dbReference type="SAM" id="MobiDB-lite"/>
    </source>
</evidence>
<proteinExistence type="predicted"/>
<organism evidence="2 3">
    <name type="scientific">Lentinus brumalis</name>
    <dbReference type="NCBI Taxonomy" id="2498619"/>
    <lineage>
        <taxon>Eukaryota</taxon>
        <taxon>Fungi</taxon>
        <taxon>Dikarya</taxon>
        <taxon>Basidiomycota</taxon>
        <taxon>Agaricomycotina</taxon>
        <taxon>Agaricomycetes</taxon>
        <taxon>Polyporales</taxon>
        <taxon>Polyporaceae</taxon>
        <taxon>Lentinus</taxon>
    </lineage>
</organism>
<dbReference type="Proteomes" id="UP000256964">
    <property type="component" value="Unassembled WGS sequence"/>
</dbReference>
<reference evidence="2 3" key="1">
    <citation type="journal article" date="2018" name="Biotechnol. Biofuels">
        <title>Integrative visual omics of the white-rot fungus Polyporus brumalis exposes the biotechnological potential of its oxidative enzymes for delignifying raw plant biomass.</title>
        <authorList>
            <person name="Miyauchi S."/>
            <person name="Rancon A."/>
            <person name="Drula E."/>
            <person name="Hage H."/>
            <person name="Chaduli D."/>
            <person name="Favel A."/>
            <person name="Grisel S."/>
            <person name="Henrissat B."/>
            <person name="Herpoel-Gimbert I."/>
            <person name="Ruiz-Duenas F.J."/>
            <person name="Chevret D."/>
            <person name="Hainaut M."/>
            <person name="Lin J."/>
            <person name="Wang M."/>
            <person name="Pangilinan J."/>
            <person name="Lipzen A."/>
            <person name="Lesage-Meessen L."/>
            <person name="Navarro D."/>
            <person name="Riley R."/>
            <person name="Grigoriev I.V."/>
            <person name="Zhou S."/>
            <person name="Raouche S."/>
            <person name="Rosso M.N."/>
        </authorList>
    </citation>
    <scope>NUCLEOTIDE SEQUENCE [LARGE SCALE GENOMIC DNA]</scope>
    <source>
        <strain evidence="2 3">BRFM 1820</strain>
    </source>
</reference>
<gene>
    <name evidence="2" type="ORF">OH76DRAFT_99747</name>
</gene>
<feature type="compositionally biased region" description="Polar residues" evidence="1">
    <location>
        <begin position="203"/>
        <end position="216"/>
    </location>
</feature>
<dbReference type="AlphaFoldDB" id="A0A371CQE6"/>
<feature type="compositionally biased region" description="Basic and acidic residues" evidence="1">
    <location>
        <begin position="39"/>
        <end position="55"/>
    </location>
</feature>
<feature type="compositionally biased region" description="Polar residues" evidence="1">
    <location>
        <begin position="226"/>
        <end position="235"/>
    </location>
</feature>
<feature type="region of interest" description="Disordered" evidence="1">
    <location>
        <begin position="269"/>
        <end position="401"/>
    </location>
</feature>
<keyword evidence="3" id="KW-1185">Reference proteome</keyword>
<feature type="compositionally biased region" description="Low complexity" evidence="1">
    <location>
        <begin position="128"/>
        <end position="139"/>
    </location>
</feature>
<feature type="compositionally biased region" description="Polar residues" evidence="1">
    <location>
        <begin position="167"/>
        <end position="180"/>
    </location>
</feature>
<dbReference type="EMBL" id="KZ857483">
    <property type="protein sequence ID" value="RDX42506.1"/>
    <property type="molecule type" value="Genomic_DNA"/>
</dbReference>
<name>A0A371CQE6_9APHY</name>